<dbReference type="EnsemblPlants" id="AVESA.00010b.r2.6CG1136100.1">
    <property type="protein sequence ID" value="AVESA.00010b.r2.6CG1136100.1.CDS.1"/>
    <property type="gene ID" value="AVESA.00010b.r2.6CG1136100"/>
</dbReference>
<dbReference type="Proteomes" id="UP001732700">
    <property type="component" value="Chromosome 6C"/>
</dbReference>
<evidence type="ECO:0000313" key="1">
    <source>
        <dbReference type="EnsemblPlants" id="AVESA.00010b.r2.6CG1136100.1.CDS.1"/>
    </source>
</evidence>
<protein>
    <submittedName>
        <fullName evidence="1">Uncharacterized protein</fullName>
    </submittedName>
</protein>
<name>A0ACD5ZAT2_AVESA</name>
<organism evidence="1 2">
    <name type="scientific">Avena sativa</name>
    <name type="common">Oat</name>
    <dbReference type="NCBI Taxonomy" id="4498"/>
    <lineage>
        <taxon>Eukaryota</taxon>
        <taxon>Viridiplantae</taxon>
        <taxon>Streptophyta</taxon>
        <taxon>Embryophyta</taxon>
        <taxon>Tracheophyta</taxon>
        <taxon>Spermatophyta</taxon>
        <taxon>Magnoliopsida</taxon>
        <taxon>Liliopsida</taxon>
        <taxon>Poales</taxon>
        <taxon>Poaceae</taxon>
        <taxon>BOP clade</taxon>
        <taxon>Pooideae</taxon>
        <taxon>Poodae</taxon>
        <taxon>Poeae</taxon>
        <taxon>Poeae Chloroplast Group 1 (Aveneae type)</taxon>
        <taxon>Aveninae</taxon>
        <taxon>Avena</taxon>
    </lineage>
</organism>
<reference evidence="1" key="1">
    <citation type="submission" date="2021-05" db="EMBL/GenBank/DDBJ databases">
        <authorList>
            <person name="Scholz U."/>
            <person name="Mascher M."/>
            <person name="Fiebig A."/>
        </authorList>
    </citation>
    <scope>NUCLEOTIDE SEQUENCE [LARGE SCALE GENOMIC DNA]</scope>
</reference>
<sequence length="173" mass="18676">MPTSSSTPPAPATPAATATPRRRRRRLLPSSSTSASPSSSPFSFFPPSPSPFHRFLPSPLRASTVPFSWEHRPGIPKTPARARSSKAGKKPLPLPPSLLCRSDDPYDPSSVVPVEYAALPGGGSRAAVRLGRVRVRRRRQRVGHALAEWLSVFSLYRSCKRAASCLAAKLNSP</sequence>
<reference evidence="1" key="2">
    <citation type="submission" date="2025-09" db="UniProtKB">
        <authorList>
            <consortium name="EnsemblPlants"/>
        </authorList>
    </citation>
    <scope>IDENTIFICATION</scope>
</reference>
<accession>A0ACD5ZAT2</accession>
<keyword evidence="2" id="KW-1185">Reference proteome</keyword>
<proteinExistence type="predicted"/>
<evidence type="ECO:0000313" key="2">
    <source>
        <dbReference type="Proteomes" id="UP001732700"/>
    </source>
</evidence>